<evidence type="ECO:0000313" key="2">
    <source>
        <dbReference type="EMBL" id="QJQ26922.1"/>
    </source>
</evidence>
<reference evidence="2" key="1">
    <citation type="submission" date="2020-03" db="EMBL/GenBank/DDBJ databases">
        <authorList>
            <person name="Yang L.J."/>
        </authorList>
    </citation>
    <scope>NUCLEOTIDE SEQUENCE</scope>
</reference>
<name>A0A6M4AFQ7_9HEMI</name>
<sequence length="51" mass="6389">MPQMSPLNWMMSIMMILTMMYYMNSTLYFDSNKLKNKLKNKKKNKKMNWMW</sequence>
<feature type="transmembrane region" description="Helical" evidence="1">
    <location>
        <begin position="6"/>
        <end position="29"/>
    </location>
</feature>
<geneLocation type="mitochondrion" evidence="2"/>
<accession>A0A6M4AFQ7</accession>
<keyword evidence="2" id="KW-0496">Mitochondrion</keyword>
<evidence type="ECO:0000256" key="1">
    <source>
        <dbReference type="SAM" id="Phobius"/>
    </source>
</evidence>
<dbReference type="AlphaFoldDB" id="A0A6M4AFQ7"/>
<gene>
    <name evidence="2" type="primary">ATP8</name>
</gene>
<proteinExistence type="predicted"/>
<protein>
    <submittedName>
        <fullName evidence="2">ATP synthase F0 subunit 8</fullName>
    </submittedName>
</protein>
<keyword evidence="1" id="KW-1133">Transmembrane helix</keyword>
<keyword evidence="1" id="KW-0472">Membrane</keyword>
<organism evidence="2">
    <name type="scientific">Hemisphaerius rufovarius</name>
    <dbReference type="NCBI Taxonomy" id="1897809"/>
    <lineage>
        <taxon>Eukaryota</taxon>
        <taxon>Metazoa</taxon>
        <taxon>Ecdysozoa</taxon>
        <taxon>Arthropoda</taxon>
        <taxon>Hexapoda</taxon>
        <taxon>Insecta</taxon>
        <taxon>Pterygota</taxon>
        <taxon>Neoptera</taxon>
        <taxon>Paraneoptera</taxon>
        <taxon>Hemiptera</taxon>
        <taxon>Auchenorrhyncha</taxon>
        <taxon>Fulgoroidea</taxon>
        <taxon>Issidae</taxon>
        <taxon>Hemisphaeriinae</taxon>
        <taxon>Hemisphaerius</taxon>
    </lineage>
</organism>
<dbReference type="EMBL" id="MT210096">
    <property type="protein sequence ID" value="QJQ26922.1"/>
    <property type="molecule type" value="Genomic_DNA"/>
</dbReference>
<keyword evidence="1" id="KW-0812">Transmembrane</keyword>